<dbReference type="EMBL" id="UGAW01000001">
    <property type="protein sequence ID" value="STG51275.1"/>
    <property type="molecule type" value="Genomic_DNA"/>
</dbReference>
<gene>
    <name evidence="1" type="ORF">NCTC11112_01709</name>
</gene>
<evidence type="ECO:0000313" key="2">
    <source>
        <dbReference type="Proteomes" id="UP000254817"/>
    </source>
</evidence>
<protein>
    <submittedName>
        <fullName evidence="1">Uncharacterized protein</fullName>
    </submittedName>
</protein>
<evidence type="ECO:0000313" key="1">
    <source>
        <dbReference type="EMBL" id="STG51275.1"/>
    </source>
</evidence>
<reference evidence="1 2" key="1">
    <citation type="submission" date="2018-06" db="EMBL/GenBank/DDBJ databases">
        <authorList>
            <consortium name="Pathogen Informatics"/>
            <person name="Doyle S."/>
        </authorList>
    </citation>
    <scope>NUCLEOTIDE SEQUENCE [LARGE SCALE GENOMIC DNA]</scope>
    <source>
        <strain evidence="1 2">NCTC11112</strain>
    </source>
</reference>
<dbReference type="AlphaFoldDB" id="A0A376MMT2"/>
<proteinExistence type="predicted"/>
<accession>A0A376MMT2</accession>
<organism evidence="1 2">
    <name type="scientific">Escherichia coli</name>
    <dbReference type="NCBI Taxonomy" id="562"/>
    <lineage>
        <taxon>Bacteria</taxon>
        <taxon>Pseudomonadati</taxon>
        <taxon>Pseudomonadota</taxon>
        <taxon>Gammaproteobacteria</taxon>
        <taxon>Enterobacterales</taxon>
        <taxon>Enterobacteriaceae</taxon>
        <taxon>Escherichia</taxon>
    </lineage>
</organism>
<sequence length="284" mass="33508">MSADGISDLIKPEIFLVIFPGTTTTAKRGGAGWLNNKRVVFWVWLYISKASYKKMGIFQRGSAPESIPYREYHFPSYPDTHEKRKKVLRDWISFMRSRFNINQIAQFCYRMENEWAFTFDNIHVPRHFREGTDDTEWSWNYIKKKRLFSLSGLQHIQPQNNTERKLLINAFFDTCLIENNPADDIDIKNMLLRKMNAAFYKRKSRARARIHSRNNQQMSVSSGTDKQVNIRLKDFQYQQLLFIAQKENKSKSEIIKELITRAYRGDTITTTFTISSRPYIICTG</sequence>
<name>A0A376MMT2_ECOLX</name>
<dbReference type="Proteomes" id="UP000254817">
    <property type="component" value="Unassembled WGS sequence"/>
</dbReference>